<reference evidence="2" key="2">
    <citation type="journal article" date="2007" name="Science">
        <title>Draft genome sequence of the sexually transmitted pathogen Trichomonas vaginalis.</title>
        <authorList>
            <person name="Carlton J.M."/>
            <person name="Hirt R.P."/>
            <person name="Silva J.C."/>
            <person name="Delcher A.L."/>
            <person name="Schatz M."/>
            <person name="Zhao Q."/>
            <person name="Wortman J.R."/>
            <person name="Bidwell S.L."/>
            <person name="Alsmark U.C.M."/>
            <person name="Besteiro S."/>
            <person name="Sicheritz-Ponten T."/>
            <person name="Noel C.J."/>
            <person name="Dacks J.B."/>
            <person name="Foster P.G."/>
            <person name="Simillion C."/>
            <person name="Van de Peer Y."/>
            <person name="Miranda-Saavedra D."/>
            <person name="Barton G.J."/>
            <person name="Westrop G.D."/>
            <person name="Mueller S."/>
            <person name="Dessi D."/>
            <person name="Fiori P.L."/>
            <person name="Ren Q."/>
            <person name="Paulsen I."/>
            <person name="Zhang H."/>
            <person name="Bastida-Corcuera F.D."/>
            <person name="Simoes-Barbosa A."/>
            <person name="Brown M.T."/>
            <person name="Hayes R.D."/>
            <person name="Mukherjee M."/>
            <person name="Okumura C.Y."/>
            <person name="Schneider R."/>
            <person name="Smith A.J."/>
            <person name="Vanacova S."/>
            <person name="Villalvazo M."/>
            <person name="Haas B.J."/>
            <person name="Pertea M."/>
            <person name="Feldblyum T.V."/>
            <person name="Utterback T.R."/>
            <person name="Shu C.L."/>
            <person name="Osoegawa K."/>
            <person name="de Jong P.J."/>
            <person name="Hrdy I."/>
            <person name="Horvathova L."/>
            <person name="Zubacova Z."/>
            <person name="Dolezal P."/>
            <person name="Malik S.B."/>
            <person name="Logsdon J.M. Jr."/>
            <person name="Henze K."/>
            <person name="Gupta A."/>
            <person name="Wang C.C."/>
            <person name="Dunne R.L."/>
            <person name="Upcroft J.A."/>
            <person name="Upcroft P."/>
            <person name="White O."/>
            <person name="Salzberg S.L."/>
            <person name="Tang P."/>
            <person name="Chiu C.-H."/>
            <person name="Lee Y.-S."/>
            <person name="Embley T.M."/>
            <person name="Coombs G.H."/>
            <person name="Mottram J.C."/>
            <person name="Tachezy J."/>
            <person name="Fraser-Liggett C.M."/>
            <person name="Johnson P.J."/>
        </authorList>
    </citation>
    <scope>NUCLEOTIDE SEQUENCE [LARGE SCALE GENOMIC DNA]</scope>
    <source>
        <strain evidence="2">G3</strain>
    </source>
</reference>
<dbReference type="RefSeq" id="XP_001321332.1">
    <property type="nucleotide sequence ID" value="XM_001321297.1"/>
</dbReference>
<dbReference type="EMBL" id="DS113364">
    <property type="protein sequence ID" value="EAY09109.1"/>
    <property type="molecule type" value="Genomic_DNA"/>
</dbReference>
<organism evidence="2 3">
    <name type="scientific">Trichomonas vaginalis (strain ATCC PRA-98 / G3)</name>
    <dbReference type="NCBI Taxonomy" id="412133"/>
    <lineage>
        <taxon>Eukaryota</taxon>
        <taxon>Metamonada</taxon>
        <taxon>Parabasalia</taxon>
        <taxon>Trichomonadida</taxon>
        <taxon>Trichomonadidae</taxon>
        <taxon>Trichomonas</taxon>
    </lineage>
</organism>
<dbReference type="VEuPathDB" id="TrichDB:TVAGG3_0890110"/>
<proteinExistence type="predicted"/>
<protein>
    <submittedName>
        <fullName evidence="2">Uncharacterized protein</fullName>
    </submittedName>
</protein>
<sequence length="114" mass="13262">MMYSNKRHQGISGKENHSRLQQGVRSLDKQRIPSDLENSTAYNELVNHRKFTHAVMKVIAVKGGNYLAMRFDTEAERKMIRAPPEVARRKGSAVCYFQQETQDEDSMFSFFLFE</sequence>
<evidence type="ECO:0000313" key="3">
    <source>
        <dbReference type="Proteomes" id="UP000001542"/>
    </source>
</evidence>
<feature type="region of interest" description="Disordered" evidence="1">
    <location>
        <begin position="1"/>
        <end position="32"/>
    </location>
</feature>
<dbReference type="Proteomes" id="UP000001542">
    <property type="component" value="Unassembled WGS sequence"/>
</dbReference>
<accession>A2EDZ7</accession>
<reference evidence="2" key="1">
    <citation type="submission" date="2006-10" db="EMBL/GenBank/DDBJ databases">
        <authorList>
            <person name="Amadeo P."/>
            <person name="Zhao Q."/>
            <person name="Wortman J."/>
            <person name="Fraser-Liggett C."/>
            <person name="Carlton J."/>
        </authorList>
    </citation>
    <scope>NUCLEOTIDE SEQUENCE</scope>
    <source>
        <strain evidence="2">G3</strain>
    </source>
</reference>
<dbReference type="KEGG" id="tva:4767025"/>
<keyword evidence="3" id="KW-1185">Reference proteome</keyword>
<gene>
    <name evidence="2" type="ORF">TVAG_230690</name>
</gene>
<dbReference type="InParanoid" id="A2EDZ7"/>
<dbReference type="AlphaFoldDB" id="A2EDZ7"/>
<name>A2EDZ7_TRIV3</name>
<dbReference type="VEuPathDB" id="TrichDB:TVAG_230690"/>
<evidence type="ECO:0000256" key="1">
    <source>
        <dbReference type="SAM" id="MobiDB-lite"/>
    </source>
</evidence>
<evidence type="ECO:0000313" key="2">
    <source>
        <dbReference type="EMBL" id="EAY09109.1"/>
    </source>
</evidence>